<keyword evidence="1" id="KW-0812">Transmembrane</keyword>
<proteinExistence type="predicted"/>
<reference evidence="3" key="1">
    <citation type="submission" date="2014-01" db="EMBL/GenBank/DDBJ databases">
        <title>The Genome Sequence of Anopheles farauti FAR1 (V2).</title>
        <authorList>
            <consortium name="The Broad Institute Genomics Platform"/>
            <person name="Neafsey D.E."/>
            <person name="Besansky N."/>
            <person name="Howell P."/>
            <person name="Walton C."/>
            <person name="Young S.K."/>
            <person name="Zeng Q."/>
            <person name="Gargeya S."/>
            <person name="Fitzgerald M."/>
            <person name="Haas B."/>
            <person name="Abouelleil A."/>
            <person name="Allen A.W."/>
            <person name="Alvarado L."/>
            <person name="Arachchi H.M."/>
            <person name="Berlin A.M."/>
            <person name="Chapman S.B."/>
            <person name="Gainer-Dewar J."/>
            <person name="Goldberg J."/>
            <person name="Griggs A."/>
            <person name="Gujja S."/>
            <person name="Hansen M."/>
            <person name="Howarth C."/>
            <person name="Imamovic A."/>
            <person name="Ireland A."/>
            <person name="Larimer J."/>
            <person name="McCowan C."/>
            <person name="Murphy C."/>
            <person name="Pearson M."/>
            <person name="Poon T.W."/>
            <person name="Priest M."/>
            <person name="Roberts A."/>
            <person name="Saif S."/>
            <person name="Shea T."/>
            <person name="Sisk P."/>
            <person name="Sykes S."/>
            <person name="Wortman J."/>
            <person name="Nusbaum C."/>
            <person name="Birren B."/>
        </authorList>
    </citation>
    <scope>NUCLEOTIDE SEQUENCE [LARGE SCALE GENOMIC DNA]</scope>
    <source>
        <strain evidence="3">FAR1</strain>
    </source>
</reference>
<evidence type="ECO:0000256" key="1">
    <source>
        <dbReference type="SAM" id="Phobius"/>
    </source>
</evidence>
<dbReference type="Proteomes" id="UP000075886">
    <property type="component" value="Unassembled WGS sequence"/>
</dbReference>
<sequence>MWHDIAIEINEAEKRLKASAVPCPPVLTSSPFPPLPWPSTYRSVHFAIGRAALRAPAPGTEEAAAAAAAPYPAAAMAAAAAAIGFGCWASCSCTQLTVMLEKSTTIGVEMTWWFTFRLMLCCGVLMLVVMMVLLLLLLLLLLCDHRNRSSGCRRHSRRRLLLAVCNRRRMMTAFAVATGTTASTEPVTIWALLLPAAGTTTDPLLPLVPCSVSGAFAAVAASFCSCVASGTVGVTASSIFAPLAAEPPAAGEADTPGAICDLRPHVTPSAVGVGFGAGKGAACRIGFTTWRSCFAPGGTMLATARETEPVVVVLVAGATADGWPPFTDDAAATSSLLACVSGSCCFSSSGGLQPPTSEPVDETEVGGEAAIGTELLLFALWVFSTVGGSAYGAPP</sequence>
<feature type="transmembrane region" description="Helical" evidence="1">
    <location>
        <begin position="118"/>
        <end position="142"/>
    </location>
</feature>
<keyword evidence="1" id="KW-1133">Transmembrane helix</keyword>
<evidence type="ECO:0000313" key="2">
    <source>
        <dbReference type="EnsemblMetazoa" id="AFAF013056-PA"/>
    </source>
</evidence>
<evidence type="ECO:0000313" key="3">
    <source>
        <dbReference type="Proteomes" id="UP000075886"/>
    </source>
</evidence>
<protein>
    <submittedName>
        <fullName evidence="2">Uncharacterized protein</fullName>
    </submittedName>
</protein>
<dbReference type="EMBL" id="AXCN02001428">
    <property type="status" value="NOT_ANNOTATED_CDS"/>
    <property type="molecule type" value="Genomic_DNA"/>
</dbReference>
<keyword evidence="1" id="KW-0472">Membrane</keyword>
<keyword evidence="3" id="KW-1185">Reference proteome</keyword>
<dbReference type="AlphaFoldDB" id="A0A182QMB7"/>
<accession>A0A182QMB7</accession>
<reference evidence="2" key="2">
    <citation type="submission" date="2020-05" db="UniProtKB">
        <authorList>
            <consortium name="EnsemblMetazoa"/>
        </authorList>
    </citation>
    <scope>IDENTIFICATION</scope>
    <source>
        <strain evidence="2">FAR1</strain>
    </source>
</reference>
<dbReference type="VEuPathDB" id="VectorBase:AFAF013056"/>
<name>A0A182QMB7_9DIPT</name>
<organism evidence="2 3">
    <name type="scientific">Anopheles farauti</name>
    <dbReference type="NCBI Taxonomy" id="69004"/>
    <lineage>
        <taxon>Eukaryota</taxon>
        <taxon>Metazoa</taxon>
        <taxon>Ecdysozoa</taxon>
        <taxon>Arthropoda</taxon>
        <taxon>Hexapoda</taxon>
        <taxon>Insecta</taxon>
        <taxon>Pterygota</taxon>
        <taxon>Neoptera</taxon>
        <taxon>Endopterygota</taxon>
        <taxon>Diptera</taxon>
        <taxon>Nematocera</taxon>
        <taxon>Culicoidea</taxon>
        <taxon>Culicidae</taxon>
        <taxon>Anophelinae</taxon>
        <taxon>Anopheles</taxon>
    </lineage>
</organism>
<dbReference type="EnsemblMetazoa" id="AFAF013056-RA">
    <property type="protein sequence ID" value="AFAF013056-PA"/>
    <property type="gene ID" value="AFAF013056"/>
</dbReference>